<dbReference type="Gramene" id="TVT97742">
    <property type="protein sequence ID" value="TVT97742"/>
    <property type="gene ID" value="EJB05_57001"/>
</dbReference>
<dbReference type="Proteomes" id="UP000324897">
    <property type="component" value="Unassembled WGS sequence"/>
</dbReference>
<evidence type="ECO:0008006" key="3">
    <source>
        <dbReference type="Google" id="ProtNLM"/>
    </source>
</evidence>
<keyword evidence="2" id="KW-1185">Reference proteome</keyword>
<evidence type="ECO:0000313" key="1">
    <source>
        <dbReference type="EMBL" id="TVT97742.1"/>
    </source>
</evidence>
<feature type="non-terminal residue" evidence="1">
    <location>
        <position position="1"/>
    </location>
</feature>
<dbReference type="EMBL" id="RWGY01000949">
    <property type="protein sequence ID" value="TVT97742.1"/>
    <property type="molecule type" value="Genomic_DNA"/>
</dbReference>
<sequence length="472" mass="53950">METGLTDLPDDDDVLPRLPARCLAEALQRRACNRRSVYGLVLNYVDHRRPHIFSRPPSSNGSRPKIDGLLGFLPEDETSYSSSWWSVMDHCNGLLLCAIDGESKLCVCNPATQRWTVLPSRRVQGGRCSYGGAYLAFDPAVSPHYEVVIIPFLPKAPSSSSKDRRKVVDDDPCRLMEWPPSPWRMNVFSSRTGQWEDRAFVRKGEPAGVVQDLRLDPFEPHSFGPRQRYAVYLHGVLYVHCQGFFVLRLVLSKGKYQVLKTPVNYIKGVKPFQGRVKKIKTPTTEMKGAIPYLGRLKNSVCYGMVYDSELRIWMLNESSGHIEWVLKYEIDIGFSADEVEWPLDKKGRELNGSWMVEEDHRNEDDISEILPDMSIQWDSDNDDIFTPKVGDKVGYQGRSYILGFHPSKKVVFLSKWSFTVVAYHLDSRKFQYLGCSRPRCYYLNYTNGIEESFVYTPCMVGDLLHGDSARQS</sequence>
<gene>
    <name evidence="1" type="ORF">EJB05_57001</name>
</gene>
<dbReference type="PANTHER" id="PTHR34591:SF21">
    <property type="entry name" value="F-BOX DOMAIN CONTAINING PROTEIN, EXPRESSED"/>
    <property type="match status" value="1"/>
</dbReference>
<dbReference type="OrthoDB" id="641320at2759"/>
<dbReference type="PANTHER" id="PTHR34591">
    <property type="entry name" value="OS03G0653100 PROTEIN-RELATED"/>
    <property type="match status" value="1"/>
</dbReference>
<accession>A0A5J9SFR8</accession>
<reference evidence="1 2" key="1">
    <citation type="journal article" date="2019" name="Sci. Rep.">
        <title>A high-quality genome of Eragrostis curvula grass provides insights into Poaceae evolution and supports new strategies to enhance forage quality.</title>
        <authorList>
            <person name="Carballo J."/>
            <person name="Santos B.A.C.M."/>
            <person name="Zappacosta D."/>
            <person name="Garbus I."/>
            <person name="Selva J.P."/>
            <person name="Gallo C.A."/>
            <person name="Diaz A."/>
            <person name="Albertini E."/>
            <person name="Caccamo M."/>
            <person name="Echenique V."/>
        </authorList>
    </citation>
    <scope>NUCLEOTIDE SEQUENCE [LARGE SCALE GENOMIC DNA]</scope>
    <source>
        <strain evidence="2">cv. Victoria</strain>
        <tissue evidence="1">Leaf</tissue>
    </source>
</reference>
<proteinExistence type="predicted"/>
<name>A0A5J9SFR8_9POAL</name>
<organism evidence="1 2">
    <name type="scientific">Eragrostis curvula</name>
    <name type="common">weeping love grass</name>
    <dbReference type="NCBI Taxonomy" id="38414"/>
    <lineage>
        <taxon>Eukaryota</taxon>
        <taxon>Viridiplantae</taxon>
        <taxon>Streptophyta</taxon>
        <taxon>Embryophyta</taxon>
        <taxon>Tracheophyta</taxon>
        <taxon>Spermatophyta</taxon>
        <taxon>Magnoliopsida</taxon>
        <taxon>Liliopsida</taxon>
        <taxon>Poales</taxon>
        <taxon>Poaceae</taxon>
        <taxon>PACMAD clade</taxon>
        <taxon>Chloridoideae</taxon>
        <taxon>Eragrostideae</taxon>
        <taxon>Eragrostidinae</taxon>
        <taxon>Eragrostis</taxon>
    </lineage>
</organism>
<comment type="caution">
    <text evidence="1">The sequence shown here is derived from an EMBL/GenBank/DDBJ whole genome shotgun (WGS) entry which is preliminary data.</text>
</comment>
<dbReference type="AlphaFoldDB" id="A0A5J9SFR8"/>
<protein>
    <recommendedName>
        <fullName evidence="3">F-box associated domain-containing protein</fullName>
    </recommendedName>
</protein>
<evidence type="ECO:0000313" key="2">
    <source>
        <dbReference type="Proteomes" id="UP000324897"/>
    </source>
</evidence>